<dbReference type="EMBL" id="MN739110">
    <property type="protein sequence ID" value="QHS89449.1"/>
    <property type="molecule type" value="Genomic_DNA"/>
</dbReference>
<proteinExistence type="predicted"/>
<accession>A0A6C0BD01</accession>
<name>A0A6C0BD01_9ZZZZ</name>
<reference evidence="1" key="1">
    <citation type="journal article" date="2020" name="Nature">
        <title>Giant virus diversity and host interactions through global metagenomics.</title>
        <authorList>
            <person name="Schulz F."/>
            <person name="Roux S."/>
            <person name="Paez-Espino D."/>
            <person name="Jungbluth S."/>
            <person name="Walsh D.A."/>
            <person name="Denef V.J."/>
            <person name="McMahon K.D."/>
            <person name="Konstantinidis K.T."/>
            <person name="Eloe-Fadrosh E.A."/>
            <person name="Kyrpides N.C."/>
            <person name="Woyke T."/>
        </authorList>
    </citation>
    <scope>NUCLEOTIDE SEQUENCE</scope>
    <source>
        <strain evidence="1">GVMAG-M-3300010158-60</strain>
    </source>
</reference>
<dbReference type="AlphaFoldDB" id="A0A6C0BD01"/>
<sequence>MSSSARRSFDTDNITLRSVYAKGLSNTNIPSTLALTADGRGGTRWTHPSSLGVYCLNYISTDVSLISWDLSQNNIMYLTGGQGAGIQSSVRKTEAIVYAKAYQAFHDVNSGSNMRVLDGPPGVLYSTINLSTTSWQIYPTLCTTQQMIYLNTNPTKFLINSNVPTIDPSIIEDQYEELNIDNVNSTIRFLGVRDVHLSTINGDQKSVFFSISTFTSEGYLTLSGEVSSLTAMSTSMPYHYRDMITLTPSNSLFRTDGIPAALSTPYNGIFTLKYAGINPPTDSNFNFTSSIGWPYKPRGLSGSNVISTFMSTVVTDIERDYTVSVVESDLGVYSGDAFISSLTFNMSPYSTIIKRNVNASIVLNYTPSFLLTPNSTITGLSQNVLFGFSTFLNYGDTTVPGTTVEDLFIAPSQYPIQNPLLGRLQINIPSTFVATNWTSNYTVNHYFPSCIGGYSNSVANSWPATSYNYVRAGLSSAQITSYSSKYNTAYMTIIGE</sequence>
<protein>
    <submittedName>
        <fullName evidence="1">Uncharacterized protein</fullName>
    </submittedName>
</protein>
<evidence type="ECO:0000313" key="1">
    <source>
        <dbReference type="EMBL" id="QHS89449.1"/>
    </source>
</evidence>
<organism evidence="1">
    <name type="scientific">viral metagenome</name>
    <dbReference type="NCBI Taxonomy" id="1070528"/>
    <lineage>
        <taxon>unclassified sequences</taxon>
        <taxon>metagenomes</taxon>
        <taxon>organismal metagenomes</taxon>
    </lineage>
</organism>